<dbReference type="FunFam" id="4.10.1000.10:FF:000002">
    <property type="entry name" value="Zinc finger protein 36, C3H1 type-like 1"/>
    <property type="match status" value="1"/>
</dbReference>
<keyword evidence="9" id="KW-1185">Reference proteome</keyword>
<feature type="compositionally biased region" description="Polar residues" evidence="6">
    <location>
        <begin position="129"/>
        <end position="141"/>
    </location>
</feature>
<dbReference type="FunFam" id="4.10.1000.10:FF:000001">
    <property type="entry name" value="zinc finger CCCH domain-containing protein 15-like"/>
    <property type="match status" value="1"/>
</dbReference>
<dbReference type="Gene3D" id="4.10.1000.10">
    <property type="entry name" value="Zinc finger, CCCH-type"/>
    <property type="match status" value="2"/>
</dbReference>
<keyword evidence="3 5" id="KW-0863">Zinc-finger</keyword>
<evidence type="ECO:0000256" key="5">
    <source>
        <dbReference type="PROSITE-ProRule" id="PRU00723"/>
    </source>
</evidence>
<accession>A0AAV4GP11</accession>
<name>A0AAV4GP11_9GAST</name>
<feature type="compositionally biased region" description="Low complexity" evidence="6">
    <location>
        <begin position="431"/>
        <end position="460"/>
    </location>
</feature>
<dbReference type="InterPro" id="IPR000571">
    <property type="entry name" value="Znf_CCCH"/>
</dbReference>
<dbReference type="Proteomes" id="UP000762676">
    <property type="component" value="Unassembled WGS sequence"/>
</dbReference>
<dbReference type="Pfam" id="PF00642">
    <property type="entry name" value="zf-CCCH"/>
    <property type="match status" value="2"/>
</dbReference>
<keyword evidence="1 5" id="KW-0479">Metal-binding</keyword>
<reference evidence="8 9" key="1">
    <citation type="journal article" date="2021" name="Elife">
        <title>Chloroplast acquisition without the gene transfer in kleptoplastic sea slugs, Plakobranchus ocellatus.</title>
        <authorList>
            <person name="Maeda T."/>
            <person name="Takahashi S."/>
            <person name="Yoshida T."/>
            <person name="Shimamura S."/>
            <person name="Takaki Y."/>
            <person name="Nagai Y."/>
            <person name="Toyoda A."/>
            <person name="Suzuki Y."/>
            <person name="Arimoto A."/>
            <person name="Ishii H."/>
            <person name="Satoh N."/>
            <person name="Nishiyama T."/>
            <person name="Hasebe M."/>
            <person name="Maruyama T."/>
            <person name="Minagawa J."/>
            <person name="Obokata J."/>
            <person name="Shigenobu S."/>
        </authorList>
    </citation>
    <scope>NUCLEOTIDE SEQUENCE [LARGE SCALE GENOMIC DNA]</scope>
</reference>
<evidence type="ECO:0000256" key="6">
    <source>
        <dbReference type="SAM" id="MobiDB-lite"/>
    </source>
</evidence>
<protein>
    <submittedName>
        <fullName evidence="8">Zinc finger protein 36, C3H1 type-like 1</fullName>
    </submittedName>
</protein>
<evidence type="ECO:0000256" key="1">
    <source>
        <dbReference type="ARBA" id="ARBA00022723"/>
    </source>
</evidence>
<evidence type="ECO:0000259" key="7">
    <source>
        <dbReference type="PROSITE" id="PS50103"/>
    </source>
</evidence>
<sequence length="481" mass="51877">MDKLNRFGLYVDPMRSTPADYRDLLCQKHCSGLGRVLGPPPERRSTISSMQGAYSACVNSNSNCNRMRNLSGGSVGSTASGSSSGSSSNLVDNQYSSISFSQSSFDAAPFANNPRTAAPAVNNNSSFASSRVLSSQSSPATSHHRSTRQERSNSFFNDSHHHHHHGSNCSSSDRQGSSSLSNSSLSQQQSQRSVNSSRYKTELCRPFEESGSCKYGDKCQFAHGMHELRNLSRHPKYKTELCRTFHTIGYCPYGPRCHFIHEEEPGNGKSLPSETLPSPKLGRCGSVQSSSGSSSPSLSPSGCSDSMNNFSNVFCYQSEQQGEQGNRQLTGNVNCNSRSTSHLMDKFSLMNLNSNEERDIFSHITTFSEDELLDNASIPPAISSTPLQGNRQQLDNFPSFSESSSYWHPALCGDDDFLSCILGSLSGHNSNHHSLTGSSSDGSSSGSDSSSSGGSDCGGSTENLNSSVFSEWRSSVAIGQY</sequence>
<dbReference type="EMBL" id="BMAT01005068">
    <property type="protein sequence ID" value="GFR87089.1"/>
    <property type="molecule type" value="Genomic_DNA"/>
</dbReference>
<dbReference type="GO" id="GO:0003729">
    <property type="term" value="F:mRNA binding"/>
    <property type="evidence" value="ECO:0007669"/>
    <property type="project" value="InterPro"/>
</dbReference>
<feature type="compositionally biased region" description="Low complexity" evidence="6">
    <location>
        <begin position="285"/>
        <end position="303"/>
    </location>
</feature>
<feature type="compositionally biased region" description="Low complexity" evidence="6">
    <location>
        <begin position="167"/>
        <end position="198"/>
    </location>
</feature>
<dbReference type="GO" id="GO:0008270">
    <property type="term" value="F:zinc ion binding"/>
    <property type="evidence" value="ECO:0007669"/>
    <property type="project" value="UniProtKB-KW"/>
</dbReference>
<dbReference type="InterPro" id="IPR045877">
    <property type="entry name" value="ZFP36-like"/>
</dbReference>
<evidence type="ECO:0000313" key="9">
    <source>
        <dbReference type="Proteomes" id="UP000762676"/>
    </source>
</evidence>
<dbReference type="SUPFAM" id="SSF90229">
    <property type="entry name" value="CCCH zinc finger"/>
    <property type="match status" value="2"/>
</dbReference>
<feature type="region of interest" description="Disordered" evidence="6">
    <location>
        <begin position="129"/>
        <end position="199"/>
    </location>
</feature>
<evidence type="ECO:0000256" key="3">
    <source>
        <dbReference type="ARBA" id="ARBA00022771"/>
    </source>
</evidence>
<feature type="region of interest" description="Disordered" evidence="6">
    <location>
        <begin position="431"/>
        <end position="465"/>
    </location>
</feature>
<feature type="domain" description="C3H1-type" evidence="7">
    <location>
        <begin position="198"/>
        <end position="226"/>
    </location>
</feature>
<dbReference type="SMART" id="SM00356">
    <property type="entry name" value="ZnF_C3H1"/>
    <property type="match status" value="2"/>
</dbReference>
<dbReference type="PANTHER" id="PTHR12547">
    <property type="entry name" value="CCCH ZINC FINGER/TIS11-RELATED"/>
    <property type="match status" value="1"/>
</dbReference>
<feature type="zinc finger region" description="C3H1-type" evidence="5">
    <location>
        <begin position="198"/>
        <end position="226"/>
    </location>
</feature>
<evidence type="ECO:0000313" key="8">
    <source>
        <dbReference type="EMBL" id="GFR87089.1"/>
    </source>
</evidence>
<feature type="zinc finger region" description="C3H1-type" evidence="5">
    <location>
        <begin position="236"/>
        <end position="264"/>
    </location>
</feature>
<dbReference type="PROSITE" id="PS50103">
    <property type="entry name" value="ZF_C3H1"/>
    <property type="match status" value="2"/>
</dbReference>
<evidence type="ECO:0000256" key="2">
    <source>
        <dbReference type="ARBA" id="ARBA00022737"/>
    </source>
</evidence>
<dbReference type="PANTHER" id="PTHR12547:SF18">
    <property type="entry name" value="PROTEIN TIS11"/>
    <property type="match status" value="1"/>
</dbReference>
<gene>
    <name evidence="8" type="ORF">ElyMa_002484600</name>
</gene>
<dbReference type="InterPro" id="IPR036855">
    <property type="entry name" value="Znf_CCCH_sf"/>
</dbReference>
<comment type="caution">
    <text evidence="8">The sequence shown here is derived from an EMBL/GenBank/DDBJ whole genome shotgun (WGS) entry which is preliminary data.</text>
</comment>
<organism evidence="8 9">
    <name type="scientific">Elysia marginata</name>
    <dbReference type="NCBI Taxonomy" id="1093978"/>
    <lineage>
        <taxon>Eukaryota</taxon>
        <taxon>Metazoa</taxon>
        <taxon>Spiralia</taxon>
        <taxon>Lophotrochozoa</taxon>
        <taxon>Mollusca</taxon>
        <taxon>Gastropoda</taxon>
        <taxon>Heterobranchia</taxon>
        <taxon>Euthyneura</taxon>
        <taxon>Panpulmonata</taxon>
        <taxon>Sacoglossa</taxon>
        <taxon>Placobranchoidea</taxon>
        <taxon>Plakobranchidae</taxon>
        <taxon>Elysia</taxon>
    </lineage>
</organism>
<feature type="domain" description="C3H1-type" evidence="7">
    <location>
        <begin position="236"/>
        <end position="264"/>
    </location>
</feature>
<feature type="region of interest" description="Disordered" evidence="6">
    <location>
        <begin position="265"/>
        <end position="303"/>
    </location>
</feature>
<keyword evidence="2" id="KW-0677">Repeat</keyword>
<evidence type="ECO:0000256" key="4">
    <source>
        <dbReference type="ARBA" id="ARBA00022833"/>
    </source>
</evidence>
<proteinExistence type="predicted"/>
<dbReference type="AlphaFoldDB" id="A0AAV4GP11"/>
<keyword evidence="4 5" id="KW-0862">Zinc</keyword>